<protein>
    <submittedName>
        <fullName evidence="2">Uncharacterized membrane protein</fullName>
    </submittedName>
</protein>
<evidence type="ECO:0000313" key="3">
    <source>
        <dbReference type="Proteomes" id="UP000190367"/>
    </source>
</evidence>
<keyword evidence="1" id="KW-0472">Membrane</keyword>
<dbReference type="RefSeq" id="WP_200817018.1">
    <property type="nucleotide sequence ID" value="NZ_FUWZ01000002.1"/>
</dbReference>
<dbReference type="EMBL" id="FUWZ01000002">
    <property type="protein sequence ID" value="SKA23370.1"/>
    <property type="molecule type" value="Genomic_DNA"/>
</dbReference>
<dbReference type="AlphaFoldDB" id="A0A1T4S4Z8"/>
<evidence type="ECO:0000256" key="1">
    <source>
        <dbReference type="SAM" id="Phobius"/>
    </source>
</evidence>
<dbReference type="Proteomes" id="UP000190367">
    <property type="component" value="Unassembled WGS sequence"/>
</dbReference>
<feature type="transmembrane region" description="Helical" evidence="1">
    <location>
        <begin position="199"/>
        <end position="225"/>
    </location>
</feature>
<feature type="transmembrane region" description="Helical" evidence="1">
    <location>
        <begin position="114"/>
        <end position="132"/>
    </location>
</feature>
<keyword evidence="3" id="KW-1185">Reference proteome</keyword>
<name>A0A1T4S4Z8_9BACT</name>
<proteinExistence type="predicted"/>
<feature type="transmembrane region" description="Helical" evidence="1">
    <location>
        <begin position="21"/>
        <end position="41"/>
    </location>
</feature>
<gene>
    <name evidence="2" type="ORF">SAMN04488128_1021809</name>
</gene>
<dbReference type="Pfam" id="PF07077">
    <property type="entry name" value="DUF1345"/>
    <property type="match status" value="1"/>
</dbReference>
<keyword evidence="1" id="KW-0812">Transmembrane</keyword>
<keyword evidence="1" id="KW-1133">Transmembrane helix</keyword>
<accession>A0A1T4S4Z8</accession>
<reference evidence="3" key="1">
    <citation type="submission" date="2017-02" db="EMBL/GenBank/DDBJ databases">
        <authorList>
            <person name="Varghese N."/>
            <person name="Submissions S."/>
        </authorList>
    </citation>
    <scope>NUCLEOTIDE SEQUENCE [LARGE SCALE GENOMIC DNA]</scope>
    <source>
        <strain evidence="3">DSM 22224</strain>
    </source>
</reference>
<dbReference type="STRING" id="634771.SAMN04488128_1021809"/>
<organism evidence="2 3">
    <name type="scientific">Chitinophaga eiseniae</name>
    <dbReference type="NCBI Taxonomy" id="634771"/>
    <lineage>
        <taxon>Bacteria</taxon>
        <taxon>Pseudomonadati</taxon>
        <taxon>Bacteroidota</taxon>
        <taxon>Chitinophagia</taxon>
        <taxon>Chitinophagales</taxon>
        <taxon>Chitinophagaceae</taxon>
        <taxon>Chitinophaga</taxon>
    </lineage>
</organism>
<dbReference type="InterPro" id="IPR009781">
    <property type="entry name" value="DUF1345"/>
</dbReference>
<feature type="transmembrane region" description="Helical" evidence="1">
    <location>
        <begin position="47"/>
        <end position="65"/>
    </location>
</feature>
<evidence type="ECO:0000313" key="2">
    <source>
        <dbReference type="EMBL" id="SKA23370.1"/>
    </source>
</evidence>
<feature type="transmembrane region" description="Helical" evidence="1">
    <location>
        <begin position="86"/>
        <end position="108"/>
    </location>
</feature>
<sequence length="227" mass="25841">MAKRRKLNDVIRLYPLQRSMISLGLTALVWTILRVCHVPISPLVLSVLLWDVFALSYISIAWLVFVWRKVPEIRAWAREDDGGRTFVTIFLLVSSFASMIIVALLMVSDEPEKPGIYLPVAIVGILSSWALVHTTYSFHYAHLFYDDDVNDSSRHAGGLDFPQEKYPDYVDFAYFSFVIGMTFQVSDVEISSRAIRRTVLIHGLLSYLLNTFVMALTINLIAGLIHR</sequence>